<evidence type="ECO:0000256" key="3">
    <source>
        <dbReference type="ARBA" id="ARBA00022692"/>
    </source>
</evidence>
<reference evidence="9 10" key="1">
    <citation type="submission" date="2019-09" db="EMBL/GenBank/DDBJ databases">
        <title>Genome sequence of Rhodovastum atsumiense, a diverse member of the Acetobacteraceae family of non-sulfur purple photosynthetic bacteria.</title>
        <authorList>
            <person name="Meyer T."/>
            <person name="Kyndt J."/>
        </authorList>
    </citation>
    <scope>NUCLEOTIDE SEQUENCE [LARGE SCALE GENOMIC DNA]</scope>
    <source>
        <strain evidence="9 10">DSM 21279</strain>
    </source>
</reference>
<keyword evidence="6 7" id="KW-0472">Membrane</keyword>
<feature type="transmembrane region" description="Helical" evidence="7">
    <location>
        <begin position="332"/>
        <end position="352"/>
    </location>
</feature>
<evidence type="ECO:0000256" key="1">
    <source>
        <dbReference type="ARBA" id="ARBA00004141"/>
    </source>
</evidence>
<evidence type="ECO:0000313" key="10">
    <source>
        <dbReference type="Proteomes" id="UP000325255"/>
    </source>
</evidence>
<dbReference type="OrthoDB" id="9771451at2"/>
<dbReference type="PANTHER" id="PTHR23515">
    <property type="entry name" value="HIGH-AFFINITY NITRATE TRANSPORTER 2.3"/>
    <property type="match status" value="1"/>
</dbReference>
<protein>
    <submittedName>
        <fullName evidence="9">NarK/NasA family nitrate transporter</fullName>
    </submittedName>
</protein>
<accession>A0A5M6IRK5</accession>
<dbReference type="Pfam" id="PF07690">
    <property type="entry name" value="MFS_1"/>
    <property type="match status" value="1"/>
</dbReference>
<keyword evidence="4 7" id="KW-1133">Transmembrane helix</keyword>
<keyword evidence="3 7" id="KW-0812">Transmembrane</keyword>
<feature type="domain" description="Major facilitator superfamily (MFS) profile" evidence="8">
    <location>
        <begin position="12"/>
        <end position="390"/>
    </location>
</feature>
<organism evidence="9 10">
    <name type="scientific">Rhodovastum atsumiense</name>
    <dbReference type="NCBI Taxonomy" id="504468"/>
    <lineage>
        <taxon>Bacteria</taxon>
        <taxon>Pseudomonadati</taxon>
        <taxon>Pseudomonadota</taxon>
        <taxon>Alphaproteobacteria</taxon>
        <taxon>Acetobacterales</taxon>
        <taxon>Acetobacteraceae</taxon>
        <taxon>Rhodovastum</taxon>
    </lineage>
</organism>
<feature type="transmembrane region" description="Helical" evidence="7">
    <location>
        <begin position="105"/>
        <end position="126"/>
    </location>
</feature>
<feature type="transmembrane region" description="Helical" evidence="7">
    <location>
        <begin position="12"/>
        <end position="31"/>
    </location>
</feature>
<dbReference type="Gene3D" id="1.20.1250.20">
    <property type="entry name" value="MFS general substrate transporter like domains"/>
    <property type="match status" value="1"/>
</dbReference>
<name>A0A5M6IRK5_9PROT</name>
<evidence type="ECO:0000256" key="5">
    <source>
        <dbReference type="ARBA" id="ARBA00023063"/>
    </source>
</evidence>
<feature type="transmembrane region" description="Helical" evidence="7">
    <location>
        <begin position="138"/>
        <end position="162"/>
    </location>
</feature>
<feature type="transmembrane region" description="Helical" evidence="7">
    <location>
        <begin position="78"/>
        <end position="99"/>
    </location>
</feature>
<sequence>MTKGFFKAGHLPTLFAAFLYFDLSFMTWVLLGPLGVAISRDLGLTPAEKGLMVAVPVLAGAILRVILGVLVDRYRPKRVGIVAQILVIAGLGVAWALGISSYQGTLLLGVVLGLAGASFAVALPLASSWYPPEHQGTALGLAGAGNSGTVLAALFAPGLAVLFGWQNVIGLATLPLLATLALFILLAKDSPLAPARKRFADYMRLLRIGDAWCFMFFYAVTFGGFVGLASSLTIYFNDAYGLSAVAAGYCTATVVFAGSLVRPLGGAVADRVGGVRALTALYAVAAMAFATIATGPGSIWLAMPVFLIGMLALGMGNGAVFQLVPQRFPREMGIMTGLVGMTGGFGGFYLASSLGYARQITGSYGPGFMVFAGLAAIALVGIAGVGRRWRGTWVALYNAARV</sequence>
<dbReference type="PROSITE" id="PS50850">
    <property type="entry name" value="MFS"/>
    <property type="match status" value="1"/>
</dbReference>
<gene>
    <name evidence="9" type="ORF">F1189_18770</name>
</gene>
<dbReference type="InterPro" id="IPR036259">
    <property type="entry name" value="MFS_trans_sf"/>
</dbReference>
<feature type="transmembrane region" description="Helical" evidence="7">
    <location>
        <begin position="273"/>
        <end position="293"/>
    </location>
</feature>
<evidence type="ECO:0000256" key="6">
    <source>
        <dbReference type="ARBA" id="ARBA00023136"/>
    </source>
</evidence>
<feature type="transmembrane region" description="Helical" evidence="7">
    <location>
        <begin position="168"/>
        <end position="187"/>
    </location>
</feature>
<comment type="similarity">
    <text evidence="2">Belongs to the major facilitator superfamily. Nitrate/nitrite porter (TC 2.A.1.8) family.</text>
</comment>
<dbReference type="GO" id="GO:0015112">
    <property type="term" value="F:nitrate transmembrane transporter activity"/>
    <property type="evidence" value="ECO:0007669"/>
    <property type="project" value="InterPro"/>
</dbReference>
<evidence type="ECO:0000313" key="9">
    <source>
        <dbReference type="EMBL" id="KAA5610527.1"/>
    </source>
</evidence>
<feature type="transmembrane region" description="Helical" evidence="7">
    <location>
        <begin position="299"/>
        <end position="320"/>
    </location>
</feature>
<feature type="transmembrane region" description="Helical" evidence="7">
    <location>
        <begin position="51"/>
        <end position="71"/>
    </location>
</feature>
<feature type="transmembrane region" description="Helical" evidence="7">
    <location>
        <begin position="242"/>
        <end position="261"/>
    </location>
</feature>
<comment type="subcellular location">
    <subcellularLocation>
        <location evidence="1">Membrane</location>
        <topology evidence="1">Multi-pass membrane protein</topology>
    </subcellularLocation>
</comment>
<dbReference type="EMBL" id="VWPK01000031">
    <property type="protein sequence ID" value="KAA5610527.1"/>
    <property type="molecule type" value="Genomic_DNA"/>
</dbReference>
<evidence type="ECO:0000259" key="8">
    <source>
        <dbReference type="PROSITE" id="PS50850"/>
    </source>
</evidence>
<keyword evidence="5" id="KW-0534">Nitrate assimilation</keyword>
<feature type="transmembrane region" description="Helical" evidence="7">
    <location>
        <begin position="208"/>
        <end position="236"/>
    </location>
</feature>
<dbReference type="InterPro" id="IPR044772">
    <property type="entry name" value="NO3_transporter"/>
</dbReference>
<dbReference type="GO" id="GO:0016020">
    <property type="term" value="C:membrane"/>
    <property type="evidence" value="ECO:0007669"/>
    <property type="project" value="UniProtKB-SubCell"/>
</dbReference>
<proteinExistence type="inferred from homology"/>
<dbReference type="RefSeq" id="WP_150042399.1">
    <property type="nucleotide sequence ID" value="NZ_OW485601.1"/>
</dbReference>
<evidence type="ECO:0000256" key="7">
    <source>
        <dbReference type="SAM" id="Phobius"/>
    </source>
</evidence>
<dbReference type="CDD" id="cd17341">
    <property type="entry name" value="MFS_NRT2_like"/>
    <property type="match status" value="1"/>
</dbReference>
<dbReference type="InterPro" id="IPR011701">
    <property type="entry name" value="MFS"/>
</dbReference>
<evidence type="ECO:0000256" key="4">
    <source>
        <dbReference type="ARBA" id="ARBA00022989"/>
    </source>
</evidence>
<feature type="transmembrane region" description="Helical" evidence="7">
    <location>
        <begin position="364"/>
        <end position="385"/>
    </location>
</feature>
<dbReference type="AlphaFoldDB" id="A0A5M6IRK5"/>
<keyword evidence="10" id="KW-1185">Reference proteome</keyword>
<dbReference type="GO" id="GO:0042128">
    <property type="term" value="P:nitrate assimilation"/>
    <property type="evidence" value="ECO:0007669"/>
    <property type="project" value="UniProtKB-KW"/>
</dbReference>
<dbReference type="SUPFAM" id="SSF103473">
    <property type="entry name" value="MFS general substrate transporter"/>
    <property type="match status" value="1"/>
</dbReference>
<comment type="caution">
    <text evidence="9">The sequence shown here is derived from an EMBL/GenBank/DDBJ whole genome shotgun (WGS) entry which is preliminary data.</text>
</comment>
<evidence type="ECO:0000256" key="2">
    <source>
        <dbReference type="ARBA" id="ARBA00008432"/>
    </source>
</evidence>
<dbReference type="Proteomes" id="UP000325255">
    <property type="component" value="Unassembled WGS sequence"/>
</dbReference>
<dbReference type="InterPro" id="IPR020846">
    <property type="entry name" value="MFS_dom"/>
</dbReference>